<dbReference type="OrthoDB" id="1122844at2"/>
<protein>
    <recommendedName>
        <fullName evidence="3">DNA glycosylase</fullName>
    </recommendedName>
</protein>
<dbReference type="RefSeq" id="WP_108685282.1">
    <property type="nucleotide sequence ID" value="NZ_QCYK01000001.1"/>
</dbReference>
<evidence type="ECO:0000313" key="1">
    <source>
        <dbReference type="EMBL" id="PUZ28643.1"/>
    </source>
</evidence>
<reference evidence="1 2" key="1">
    <citation type="submission" date="2018-04" db="EMBL/GenBank/DDBJ databases">
        <title>Chitinophaga fuyangensis sp. nov., isolated from soil in a chemical factory.</title>
        <authorList>
            <person name="Chen K."/>
        </authorList>
    </citation>
    <scope>NUCLEOTIDE SEQUENCE [LARGE SCALE GENOMIC DNA]</scope>
    <source>
        <strain evidence="1 2">LY-1</strain>
    </source>
</reference>
<evidence type="ECO:0008006" key="3">
    <source>
        <dbReference type="Google" id="ProtNLM"/>
    </source>
</evidence>
<dbReference type="InterPro" id="IPR036895">
    <property type="entry name" value="Uracil-DNA_glycosylase-like_sf"/>
</dbReference>
<dbReference type="Proteomes" id="UP000244450">
    <property type="component" value="Unassembled WGS sequence"/>
</dbReference>
<keyword evidence="2" id="KW-1185">Reference proteome</keyword>
<dbReference type="Gene3D" id="3.40.470.10">
    <property type="entry name" value="Uracil-DNA glycosylase-like domain"/>
    <property type="match status" value="1"/>
</dbReference>
<dbReference type="AlphaFoldDB" id="A0A2T7BLT3"/>
<dbReference type="EMBL" id="QCYK01000001">
    <property type="protein sequence ID" value="PUZ28643.1"/>
    <property type="molecule type" value="Genomic_DNA"/>
</dbReference>
<organism evidence="1 2">
    <name type="scientific">Chitinophaga parva</name>
    <dbReference type="NCBI Taxonomy" id="2169414"/>
    <lineage>
        <taxon>Bacteria</taxon>
        <taxon>Pseudomonadati</taxon>
        <taxon>Bacteroidota</taxon>
        <taxon>Chitinophagia</taxon>
        <taxon>Chitinophagales</taxon>
        <taxon>Chitinophagaceae</taxon>
        <taxon>Chitinophaga</taxon>
    </lineage>
</organism>
<accession>A0A2T7BLT3</accession>
<gene>
    <name evidence="1" type="ORF">DCC81_03935</name>
</gene>
<proteinExistence type="predicted"/>
<name>A0A2T7BLT3_9BACT</name>
<comment type="caution">
    <text evidence="1">The sequence shown here is derived from an EMBL/GenBank/DDBJ whole genome shotgun (WGS) entry which is preliminary data.</text>
</comment>
<evidence type="ECO:0000313" key="2">
    <source>
        <dbReference type="Proteomes" id="UP000244450"/>
    </source>
</evidence>
<sequence>MTTHHRYLDRHPVNPSARAIIIGTIHPHDYTGFAMDFFYGSQCSTWTILAEAFPDRFPNPITREAVLDFLTTHRITMSDTIRSCDRISNTALDTHLIPRAFNLQLVDQLRNSQIEHVFFTSGAGKNGALRTFYTGILRYKYLPITVSLSKTGLLPTDIFGRDIAYTVLYSPATTADRGIMKTKAFKEVRHLYQHYDSPVHAYKVALYRQAFSFLVEG</sequence>